<sequence length="255" mass="27512">MKLALLSDIHSNRQALDACMDHARAQGAQHFVWLGDLVGYGADPGYVVRQAMALVAEGHCVIGGNHDALAVHPPAPGDRAASTVAAQGAGWTHDQLTPPERAFLANLPLVAEVGGVLLVHASADAPERWRYVDNEAVAGQCLDAAAQRPGIRHVFCGHVHQQTLYYRGTGRRLMRFVPQPGVAIPVAPRRQWVATIGSVGQPRDGDPRAMYALLDTDAWLLRFERVPYDHAAAAAAIRATNAMPDYFALRLEAGR</sequence>
<dbReference type="PIRSF" id="PIRSF000883">
    <property type="entry name" value="Pesterase_MJ0912"/>
    <property type="match status" value="1"/>
</dbReference>
<dbReference type="GO" id="GO:0005737">
    <property type="term" value="C:cytoplasm"/>
    <property type="evidence" value="ECO:0007669"/>
    <property type="project" value="TreeGrafter"/>
</dbReference>
<dbReference type="Proteomes" id="UP000199002">
    <property type="component" value="Unassembled WGS sequence"/>
</dbReference>
<evidence type="ECO:0000313" key="4">
    <source>
        <dbReference type="Proteomes" id="UP000199002"/>
    </source>
</evidence>
<comment type="similarity">
    <text evidence="1">Belongs to the metallophosphoesterase superfamily. YfcE family.</text>
</comment>
<feature type="domain" description="Calcineurin-like phosphoesterase" evidence="2">
    <location>
        <begin position="1"/>
        <end position="217"/>
    </location>
</feature>
<accession>A0A1H3YFQ3</accession>
<dbReference type="PANTHER" id="PTHR42850">
    <property type="entry name" value="METALLOPHOSPHOESTERASE"/>
    <property type="match status" value="1"/>
</dbReference>
<proteinExistence type="inferred from homology"/>
<protein>
    <submittedName>
        <fullName evidence="3">3',5'-cyclic AMP phosphodiesterase CpdA</fullName>
    </submittedName>
</protein>
<evidence type="ECO:0000256" key="1">
    <source>
        <dbReference type="ARBA" id="ARBA00008950"/>
    </source>
</evidence>
<organism evidence="3 4">
    <name type="scientific">Acidovorax soli</name>
    <dbReference type="NCBI Taxonomy" id="592050"/>
    <lineage>
        <taxon>Bacteria</taxon>
        <taxon>Pseudomonadati</taxon>
        <taxon>Pseudomonadota</taxon>
        <taxon>Betaproteobacteria</taxon>
        <taxon>Burkholderiales</taxon>
        <taxon>Comamonadaceae</taxon>
        <taxon>Acidovorax</taxon>
    </lineage>
</organism>
<dbReference type="Pfam" id="PF12850">
    <property type="entry name" value="Metallophos_2"/>
    <property type="match status" value="1"/>
</dbReference>
<dbReference type="GO" id="GO:0016791">
    <property type="term" value="F:phosphatase activity"/>
    <property type="evidence" value="ECO:0007669"/>
    <property type="project" value="TreeGrafter"/>
</dbReference>
<dbReference type="RefSeq" id="WP_092697505.1">
    <property type="nucleotide sequence ID" value="NZ_CAXIQL010000086.1"/>
</dbReference>
<name>A0A1H3YFQ3_9BURK</name>
<dbReference type="InterPro" id="IPR024654">
    <property type="entry name" value="Calcineurin-like_PHP_lpxH"/>
</dbReference>
<dbReference type="AlphaFoldDB" id="A0A1H3YFQ3"/>
<evidence type="ECO:0000313" key="3">
    <source>
        <dbReference type="EMBL" id="SEA10356.1"/>
    </source>
</evidence>
<dbReference type="Gene3D" id="3.60.21.10">
    <property type="match status" value="1"/>
</dbReference>
<dbReference type="EMBL" id="FNQJ01000005">
    <property type="protein sequence ID" value="SEA10356.1"/>
    <property type="molecule type" value="Genomic_DNA"/>
</dbReference>
<reference evidence="4" key="1">
    <citation type="submission" date="2016-10" db="EMBL/GenBank/DDBJ databases">
        <authorList>
            <person name="Varghese N."/>
            <person name="Submissions S."/>
        </authorList>
    </citation>
    <scope>NUCLEOTIDE SEQUENCE [LARGE SCALE GENOMIC DNA]</scope>
    <source>
        <strain evidence="4">DSM 25157</strain>
    </source>
</reference>
<keyword evidence="4" id="KW-1185">Reference proteome</keyword>
<dbReference type="InterPro" id="IPR011152">
    <property type="entry name" value="Pesterase_MJ0912"/>
</dbReference>
<dbReference type="InterPro" id="IPR050126">
    <property type="entry name" value="Ap4A_hydrolase"/>
</dbReference>
<gene>
    <name evidence="3" type="ORF">SAMN05421875_105105</name>
</gene>
<dbReference type="CDD" id="cd00838">
    <property type="entry name" value="MPP_superfamily"/>
    <property type="match status" value="1"/>
</dbReference>
<evidence type="ECO:0000259" key="2">
    <source>
        <dbReference type="Pfam" id="PF12850"/>
    </source>
</evidence>
<dbReference type="GeneID" id="34233191"/>
<dbReference type="PANTHER" id="PTHR42850:SF2">
    <property type="entry name" value="BLL5683 PROTEIN"/>
    <property type="match status" value="1"/>
</dbReference>
<dbReference type="SUPFAM" id="SSF56300">
    <property type="entry name" value="Metallo-dependent phosphatases"/>
    <property type="match status" value="1"/>
</dbReference>
<dbReference type="InterPro" id="IPR029052">
    <property type="entry name" value="Metallo-depent_PP-like"/>
</dbReference>
<dbReference type="STRING" id="592050.SAMN05421875_105105"/>